<dbReference type="EMBL" id="LWCA01000408">
    <property type="protein sequence ID" value="OAF68653.1"/>
    <property type="molecule type" value="Genomic_DNA"/>
</dbReference>
<protein>
    <recommendedName>
        <fullName evidence="8">WD repeat-containing protein 63</fullName>
    </recommendedName>
</protein>
<feature type="compositionally biased region" description="Polar residues" evidence="5">
    <location>
        <begin position="14"/>
        <end position="32"/>
    </location>
</feature>
<dbReference type="GO" id="GO:0036156">
    <property type="term" value="C:inner dynein arm"/>
    <property type="evidence" value="ECO:0007669"/>
    <property type="project" value="TreeGrafter"/>
</dbReference>
<dbReference type="InterPro" id="IPR036322">
    <property type="entry name" value="WD40_repeat_dom_sf"/>
</dbReference>
<name>A0A177B4S5_9BILA</name>
<dbReference type="GO" id="GO:0045504">
    <property type="term" value="F:dynein heavy chain binding"/>
    <property type="evidence" value="ECO:0007669"/>
    <property type="project" value="TreeGrafter"/>
</dbReference>
<dbReference type="InterPro" id="IPR015943">
    <property type="entry name" value="WD40/YVTN_repeat-like_dom_sf"/>
</dbReference>
<dbReference type="SMART" id="SM00320">
    <property type="entry name" value="WD40"/>
    <property type="match status" value="2"/>
</dbReference>
<evidence type="ECO:0000256" key="3">
    <source>
        <dbReference type="ARBA" id="ARBA00022574"/>
    </source>
</evidence>
<keyword evidence="4" id="KW-0677">Repeat</keyword>
<dbReference type="OrthoDB" id="6619788at2759"/>
<dbReference type="GO" id="GO:0060294">
    <property type="term" value="P:cilium movement involved in cell motility"/>
    <property type="evidence" value="ECO:0007669"/>
    <property type="project" value="TreeGrafter"/>
</dbReference>
<evidence type="ECO:0000256" key="2">
    <source>
        <dbReference type="ARBA" id="ARBA00022490"/>
    </source>
</evidence>
<feature type="region of interest" description="Disordered" evidence="5">
    <location>
        <begin position="1"/>
        <end position="50"/>
    </location>
</feature>
<dbReference type="GO" id="GO:0036159">
    <property type="term" value="P:inner dynein arm assembly"/>
    <property type="evidence" value="ECO:0007669"/>
    <property type="project" value="TreeGrafter"/>
</dbReference>
<proteinExistence type="predicted"/>
<dbReference type="InterPro" id="IPR001680">
    <property type="entry name" value="WD40_rpt"/>
</dbReference>
<keyword evidence="2" id="KW-0963">Cytoplasm</keyword>
<dbReference type="PANTHER" id="PTHR12442:SF5">
    <property type="entry name" value="DYNEIN AXONEMAL INTERMEDIATE CHAIN 3"/>
    <property type="match status" value="1"/>
</dbReference>
<evidence type="ECO:0000256" key="4">
    <source>
        <dbReference type="ARBA" id="ARBA00022737"/>
    </source>
</evidence>
<evidence type="ECO:0008006" key="8">
    <source>
        <dbReference type="Google" id="ProtNLM"/>
    </source>
</evidence>
<feature type="compositionally biased region" description="Basic residues" evidence="5">
    <location>
        <begin position="1"/>
        <end position="12"/>
    </location>
</feature>
<sequence length="497" mass="57444">MSGKRKPSKKLSAKNVNSAKRKSTTSNKSSGLRNVKGDPIDAKRNSTSPSVKMSITNEMDIKTNNIISKCSKLQFPNKLPSDVSAIFMSTQSQEIFQCATDKDVTDENPLKLISKDLILKDFYNRAAVSDFSPFKKFINKYTGNELLLMYDPEYAHGQNFIVALTEDAKKELLELITVPEEDENEEVESSQDNYEDYQDLFYIPFEVQPHISLGSEKDMIEEAYKNNRKFISYEMSTIRSNFNQEYEFVDKTVIDNQEMFVEYPHFDNIDFNVQIKLLNNSVQAISEVKDGTVQTNWSLCRNIGVQYYINDITNDKKEKCMNSLEMKAFFKKMFPKFQEILVENRLADVTKDEWSLISSDVEFLSKNNAHLKEFQSFTDLIYTENKAISCIDWHPRYRHVVAVSVVDKSCFDKRVERINKSYATQHIILIWNFYDPIHPQMVLEAPSDVYVFKFCPSNPNIIAAGCRNGTVILWNISKHSDIFVNENKNTTARNSEK</sequence>
<dbReference type="AlphaFoldDB" id="A0A177B4S5"/>
<reference evidence="6 7" key="1">
    <citation type="submission" date="2016-04" db="EMBL/GenBank/DDBJ databases">
        <title>The genome of Intoshia linei affirms orthonectids as highly simplified spiralians.</title>
        <authorList>
            <person name="Mikhailov K.V."/>
            <person name="Slusarev G.S."/>
            <person name="Nikitin M.A."/>
            <person name="Logacheva M.D."/>
            <person name="Penin A."/>
            <person name="Aleoshin V."/>
            <person name="Panchin Y.V."/>
        </authorList>
    </citation>
    <scope>NUCLEOTIDE SEQUENCE [LARGE SCALE GENOMIC DNA]</scope>
    <source>
        <strain evidence="6">Intl2013</strain>
        <tissue evidence="6">Whole animal</tissue>
    </source>
</reference>
<evidence type="ECO:0000256" key="5">
    <source>
        <dbReference type="SAM" id="MobiDB-lite"/>
    </source>
</evidence>
<dbReference type="PANTHER" id="PTHR12442">
    <property type="entry name" value="DYNEIN INTERMEDIATE CHAIN"/>
    <property type="match status" value="1"/>
</dbReference>
<feature type="compositionally biased region" description="Basic and acidic residues" evidence="5">
    <location>
        <begin position="35"/>
        <end position="44"/>
    </location>
</feature>
<accession>A0A177B4S5</accession>
<keyword evidence="3" id="KW-0853">WD repeat</keyword>
<dbReference type="GO" id="GO:0045503">
    <property type="term" value="F:dynein light chain binding"/>
    <property type="evidence" value="ECO:0007669"/>
    <property type="project" value="TreeGrafter"/>
</dbReference>
<dbReference type="InterPro" id="IPR050687">
    <property type="entry name" value="Dynein_IC"/>
</dbReference>
<feature type="non-terminal residue" evidence="6">
    <location>
        <position position="497"/>
    </location>
</feature>
<evidence type="ECO:0000313" key="6">
    <source>
        <dbReference type="EMBL" id="OAF68653.1"/>
    </source>
</evidence>
<evidence type="ECO:0000313" key="7">
    <source>
        <dbReference type="Proteomes" id="UP000078046"/>
    </source>
</evidence>
<gene>
    <name evidence="6" type="ORF">A3Q56_03605</name>
</gene>
<evidence type="ECO:0000256" key="1">
    <source>
        <dbReference type="ARBA" id="ARBA00004496"/>
    </source>
</evidence>
<dbReference type="Gene3D" id="2.130.10.10">
    <property type="entry name" value="YVTN repeat-like/Quinoprotein amine dehydrogenase"/>
    <property type="match status" value="1"/>
</dbReference>
<dbReference type="SUPFAM" id="SSF50978">
    <property type="entry name" value="WD40 repeat-like"/>
    <property type="match status" value="1"/>
</dbReference>
<keyword evidence="7" id="KW-1185">Reference proteome</keyword>
<organism evidence="6 7">
    <name type="scientific">Intoshia linei</name>
    <dbReference type="NCBI Taxonomy" id="1819745"/>
    <lineage>
        <taxon>Eukaryota</taxon>
        <taxon>Metazoa</taxon>
        <taxon>Spiralia</taxon>
        <taxon>Lophotrochozoa</taxon>
        <taxon>Mesozoa</taxon>
        <taxon>Orthonectida</taxon>
        <taxon>Rhopaluridae</taxon>
        <taxon>Intoshia</taxon>
    </lineage>
</organism>
<comment type="subcellular location">
    <subcellularLocation>
        <location evidence="1">Cytoplasm</location>
    </subcellularLocation>
</comment>
<comment type="caution">
    <text evidence="6">The sequence shown here is derived from an EMBL/GenBank/DDBJ whole genome shotgun (WGS) entry which is preliminary data.</text>
</comment>
<dbReference type="Proteomes" id="UP000078046">
    <property type="component" value="Unassembled WGS sequence"/>
</dbReference>